<keyword evidence="13" id="KW-1185">Reference proteome</keyword>
<dbReference type="SMART" id="SM00355">
    <property type="entry name" value="ZnF_C2H2"/>
    <property type="match status" value="4"/>
</dbReference>
<keyword evidence="4 9" id="KW-0863">Zinc-finger</keyword>
<accession>A0A177B5I5</accession>
<dbReference type="Pfam" id="PF00096">
    <property type="entry name" value="zf-C2H2"/>
    <property type="match status" value="2"/>
</dbReference>
<keyword evidence="7" id="KW-0804">Transcription</keyword>
<feature type="domain" description="C2H2-type" evidence="11">
    <location>
        <begin position="620"/>
        <end position="647"/>
    </location>
</feature>
<feature type="region of interest" description="Disordered" evidence="10">
    <location>
        <begin position="591"/>
        <end position="618"/>
    </location>
</feature>
<evidence type="ECO:0000256" key="1">
    <source>
        <dbReference type="ARBA" id="ARBA00004123"/>
    </source>
</evidence>
<dbReference type="SUPFAM" id="SSF57667">
    <property type="entry name" value="beta-beta-alpha zinc fingers"/>
    <property type="match status" value="1"/>
</dbReference>
<dbReference type="PROSITE" id="PS50157">
    <property type="entry name" value="ZINC_FINGER_C2H2_2"/>
    <property type="match status" value="2"/>
</dbReference>
<evidence type="ECO:0000256" key="4">
    <source>
        <dbReference type="ARBA" id="ARBA00022771"/>
    </source>
</evidence>
<dbReference type="InterPro" id="IPR036236">
    <property type="entry name" value="Znf_C2H2_sf"/>
</dbReference>
<dbReference type="InterPro" id="IPR051497">
    <property type="entry name" value="Dev/Hematopoietic_TF"/>
</dbReference>
<dbReference type="AlphaFoldDB" id="A0A177B5I5"/>
<keyword evidence="6" id="KW-0805">Transcription regulation</keyword>
<dbReference type="GO" id="GO:0006357">
    <property type="term" value="P:regulation of transcription by RNA polymerase II"/>
    <property type="evidence" value="ECO:0007669"/>
    <property type="project" value="TreeGrafter"/>
</dbReference>
<dbReference type="GO" id="GO:0000978">
    <property type="term" value="F:RNA polymerase II cis-regulatory region sequence-specific DNA binding"/>
    <property type="evidence" value="ECO:0007669"/>
    <property type="project" value="TreeGrafter"/>
</dbReference>
<keyword evidence="8" id="KW-0539">Nucleus</keyword>
<evidence type="ECO:0000256" key="8">
    <source>
        <dbReference type="ARBA" id="ARBA00023242"/>
    </source>
</evidence>
<evidence type="ECO:0000256" key="6">
    <source>
        <dbReference type="ARBA" id="ARBA00023015"/>
    </source>
</evidence>
<evidence type="ECO:0000256" key="5">
    <source>
        <dbReference type="ARBA" id="ARBA00022833"/>
    </source>
</evidence>
<feature type="domain" description="C2H2-type" evidence="11">
    <location>
        <begin position="648"/>
        <end position="675"/>
    </location>
</feature>
<proteinExistence type="predicted"/>
<dbReference type="GO" id="GO:0003700">
    <property type="term" value="F:DNA-binding transcription factor activity"/>
    <property type="evidence" value="ECO:0007669"/>
    <property type="project" value="TreeGrafter"/>
</dbReference>
<dbReference type="EMBL" id="LWCA01000266">
    <property type="protein sequence ID" value="OAF69535.1"/>
    <property type="molecule type" value="Genomic_DNA"/>
</dbReference>
<evidence type="ECO:0000256" key="9">
    <source>
        <dbReference type="PROSITE-ProRule" id="PRU00042"/>
    </source>
</evidence>
<evidence type="ECO:0000259" key="11">
    <source>
        <dbReference type="PROSITE" id="PS50157"/>
    </source>
</evidence>
<evidence type="ECO:0000256" key="10">
    <source>
        <dbReference type="SAM" id="MobiDB-lite"/>
    </source>
</evidence>
<evidence type="ECO:0000313" key="13">
    <source>
        <dbReference type="Proteomes" id="UP000078046"/>
    </source>
</evidence>
<dbReference type="GO" id="GO:0008270">
    <property type="term" value="F:zinc ion binding"/>
    <property type="evidence" value="ECO:0007669"/>
    <property type="project" value="UniProtKB-KW"/>
</dbReference>
<keyword evidence="3" id="KW-0677">Repeat</keyword>
<dbReference type="FunFam" id="3.30.160.60:FF:001175">
    <property type="entry name" value="Zinc finger, C2H2 type"/>
    <property type="match status" value="1"/>
</dbReference>
<dbReference type="PANTHER" id="PTHR45993:SF6">
    <property type="entry name" value="C2H2-TYPE DOMAIN-CONTAINING PROTEIN"/>
    <property type="match status" value="1"/>
</dbReference>
<comment type="caution">
    <text evidence="12">The sequence shown here is derived from an EMBL/GenBank/DDBJ whole genome shotgun (WGS) entry which is preliminary data.</text>
</comment>
<dbReference type="Proteomes" id="UP000078046">
    <property type="component" value="Unassembled WGS sequence"/>
</dbReference>
<sequence>MDKINENSQQNLNLIKSDIRVNFKSFKNSTRPNESTDKYHSKQNVLGNTNIDSCLRVISKNKCNVIISDPFNNIVSETFNEQTNGLRKKNVSIINKMDYLKDGTSQNNLNHLNIDSHNIKNETLQKKTLRDFSGMFNALPSNRPSSSIQLCCSQDYTLKNYTLSYPKNSTTKTKFVKSLSENDLNFLIKCDINQSVNSDKSIHSTQAVFKKLDLQEKNTKKLNINLIGDKEVLHCPLCNAKNFTRNTMIEHLGNCHKFDFYEPQFKSFKSGVKSTKSKMSKLEKLYIIKSDKLTCSDINEDEILSNTYINCENENEGLSKNKTRKRKLQKTEIFRNCFNNGNNINCSSILKSMADASKTIADCEKRKNPNCDNLFYGKNLIKNSNKKLQNETSSCMISQLQGNVVNQKKSQFTENLNYNSLVQEEPTDLSNRIKKNKTIESDIKLHQANDLQNKQYLSNSAFQNPYSNQNDANLMSMINNYQEFFAHQNYNFPLNVQNQTLKNSNLKLLQNSQMQTNKNELNLVQMSQNPVNYSKFVQGFLSNNSRNVSTPKNSSIDNINYLNMHNNLQMNDKEQFNSALSSAYPYKYTPILPAPNDADDKNKKNKRGNGTRRETGKRRDTCDYCGKYFKNCSNLTVHRRSHTGEKPYKCKVCTYACAQSSKLTRHMKTHGKNESDVVYTCKNCNVPYLVASTLEKHTRKCNANKIKDVNAQNVSSPNLLSMNSIILNDEYTKKLKNLNKENTFRPNGTTLSKQILNISQIKTENVPMDLTEPIHKVQKKI</sequence>
<evidence type="ECO:0000256" key="3">
    <source>
        <dbReference type="ARBA" id="ARBA00022737"/>
    </source>
</evidence>
<dbReference type="OrthoDB" id="10046198at2759"/>
<comment type="subcellular location">
    <subcellularLocation>
        <location evidence="1">Nucleus</location>
    </subcellularLocation>
</comment>
<evidence type="ECO:0000313" key="12">
    <source>
        <dbReference type="EMBL" id="OAF69535.1"/>
    </source>
</evidence>
<protein>
    <recommendedName>
        <fullName evidence="11">C2H2-type domain-containing protein</fullName>
    </recommendedName>
</protein>
<gene>
    <name evidence="12" type="ORF">A3Q56_02718</name>
</gene>
<dbReference type="Gene3D" id="3.30.160.60">
    <property type="entry name" value="Classic Zinc Finger"/>
    <property type="match status" value="2"/>
</dbReference>
<keyword evidence="5" id="KW-0862">Zinc</keyword>
<dbReference type="InterPro" id="IPR013087">
    <property type="entry name" value="Znf_C2H2_type"/>
</dbReference>
<reference evidence="12 13" key="1">
    <citation type="submission" date="2016-04" db="EMBL/GenBank/DDBJ databases">
        <title>The genome of Intoshia linei affirms orthonectids as highly simplified spiralians.</title>
        <authorList>
            <person name="Mikhailov K.V."/>
            <person name="Slusarev G.S."/>
            <person name="Nikitin M.A."/>
            <person name="Logacheva M.D."/>
            <person name="Penin A."/>
            <person name="Aleoshin V."/>
            <person name="Panchin Y.V."/>
        </authorList>
    </citation>
    <scope>NUCLEOTIDE SEQUENCE [LARGE SCALE GENOMIC DNA]</scope>
    <source>
        <strain evidence="12">Intl2013</strain>
        <tissue evidence="12">Whole animal</tissue>
    </source>
</reference>
<dbReference type="PROSITE" id="PS00028">
    <property type="entry name" value="ZINC_FINGER_C2H2_1"/>
    <property type="match status" value="2"/>
</dbReference>
<keyword evidence="2" id="KW-0479">Metal-binding</keyword>
<evidence type="ECO:0000256" key="2">
    <source>
        <dbReference type="ARBA" id="ARBA00022723"/>
    </source>
</evidence>
<dbReference type="FunFam" id="3.30.160.60:FF:000037">
    <property type="entry name" value="B-cell lymphoma/leukemia 11A isoform X1"/>
    <property type="match status" value="1"/>
</dbReference>
<dbReference type="PANTHER" id="PTHR45993">
    <property type="entry name" value="B-CELL LYMPHOMA/LEUKEMIA 11"/>
    <property type="match status" value="1"/>
</dbReference>
<evidence type="ECO:0000256" key="7">
    <source>
        <dbReference type="ARBA" id="ARBA00023163"/>
    </source>
</evidence>
<name>A0A177B5I5_9BILA</name>
<dbReference type="GO" id="GO:0005634">
    <property type="term" value="C:nucleus"/>
    <property type="evidence" value="ECO:0007669"/>
    <property type="project" value="UniProtKB-SubCell"/>
</dbReference>
<organism evidence="12 13">
    <name type="scientific">Intoshia linei</name>
    <dbReference type="NCBI Taxonomy" id="1819745"/>
    <lineage>
        <taxon>Eukaryota</taxon>
        <taxon>Metazoa</taxon>
        <taxon>Spiralia</taxon>
        <taxon>Lophotrochozoa</taxon>
        <taxon>Mesozoa</taxon>
        <taxon>Orthonectida</taxon>
        <taxon>Rhopaluridae</taxon>
        <taxon>Intoshia</taxon>
    </lineage>
</organism>